<evidence type="ECO:0000256" key="7">
    <source>
        <dbReference type="ARBA" id="ARBA00023012"/>
    </source>
</evidence>
<evidence type="ECO:0000256" key="1">
    <source>
        <dbReference type="ARBA" id="ARBA00000085"/>
    </source>
</evidence>
<feature type="transmembrane region" description="Helical" evidence="8">
    <location>
        <begin position="20"/>
        <end position="42"/>
    </location>
</feature>
<dbReference type="GO" id="GO:0000155">
    <property type="term" value="F:phosphorelay sensor kinase activity"/>
    <property type="evidence" value="ECO:0007669"/>
    <property type="project" value="InterPro"/>
</dbReference>
<dbReference type="InterPro" id="IPR003661">
    <property type="entry name" value="HisK_dim/P_dom"/>
</dbReference>
<dbReference type="Gene3D" id="3.30.565.10">
    <property type="entry name" value="Histidine kinase-like ATPase, C-terminal domain"/>
    <property type="match status" value="1"/>
</dbReference>
<keyword evidence="7" id="KW-0902">Two-component regulatory system</keyword>
<dbReference type="InterPro" id="IPR003660">
    <property type="entry name" value="HAMP_dom"/>
</dbReference>
<evidence type="ECO:0000259" key="9">
    <source>
        <dbReference type="PROSITE" id="PS50109"/>
    </source>
</evidence>
<dbReference type="InterPro" id="IPR036097">
    <property type="entry name" value="HisK_dim/P_sf"/>
</dbReference>
<dbReference type="CDD" id="cd06225">
    <property type="entry name" value="HAMP"/>
    <property type="match status" value="1"/>
</dbReference>
<gene>
    <name evidence="11" type="ORF">A2824_03050</name>
</gene>
<keyword evidence="5" id="KW-0808">Transferase</keyword>
<dbReference type="SUPFAM" id="SSF158472">
    <property type="entry name" value="HAMP domain-like"/>
    <property type="match status" value="1"/>
</dbReference>
<feature type="transmembrane region" description="Helical" evidence="8">
    <location>
        <begin position="310"/>
        <end position="333"/>
    </location>
</feature>
<proteinExistence type="predicted"/>
<dbReference type="Gene3D" id="3.30.450.20">
    <property type="entry name" value="PAS domain"/>
    <property type="match status" value="1"/>
</dbReference>
<evidence type="ECO:0000256" key="2">
    <source>
        <dbReference type="ARBA" id="ARBA00004370"/>
    </source>
</evidence>
<evidence type="ECO:0000256" key="3">
    <source>
        <dbReference type="ARBA" id="ARBA00012438"/>
    </source>
</evidence>
<evidence type="ECO:0000256" key="8">
    <source>
        <dbReference type="SAM" id="Phobius"/>
    </source>
</evidence>
<dbReference type="Pfam" id="PF02518">
    <property type="entry name" value="HATPase_c"/>
    <property type="match status" value="1"/>
</dbReference>
<dbReference type="Pfam" id="PF00512">
    <property type="entry name" value="HisKA"/>
    <property type="match status" value="1"/>
</dbReference>
<dbReference type="Pfam" id="PF00672">
    <property type="entry name" value="HAMP"/>
    <property type="match status" value="1"/>
</dbReference>
<evidence type="ECO:0000259" key="10">
    <source>
        <dbReference type="PROSITE" id="PS50885"/>
    </source>
</evidence>
<dbReference type="PRINTS" id="PR00344">
    <property type="entry name" value="BCTRLSENSOR"/>
</dbReference>
<accession>A0A1F6VJ37</accession>
<keyword evidence="6" id="KW-0418">Kinase</keyword>
<keyword evidence="4" id="KW-0597">Phosphoprotein</keyword>
<sequence>MVILRSRSAFNGMKLLTKIFIIIISAGVISIMSLFVLTYFSIRPVLTDATGENLLFLTKETVNKIDRLLYDRYLDVSIIAQEEIFANHLAYGGDDRNRLNKKLEEMTLSSGPWDALLAVNRKGEIKISSFSVLDKINSKNIKDYPENLVAFEKAISGQPYYSDVLKTGYSGKPTIIFAAPVYARNEPGRLIAGAIIGNFAWGAVKDILNDLPGHAELYNREGYLVACNQSEDDSEILSKQFQSPELLDKILSSGHNLKIADDDVYPNAKILEASVLQSGFLSFKGLNWFLSYGLPTEKILAPSNRTALKLSLLILPIMLGIFGTILFFGYFFVIRPVRRLTETTRAITAGNLKTRARVHGHDEINELAHSFNEMVDKLESLDEAKTDFISTASHQLRTPLSTTNWSAEMLLGNQLGRLNERQVEYLKRIYRNNQRMIKLVGDLLNVSRIELGKLALTLKPVNLVSIIKSVLDELDESIKRQNLKLRKKYSSGHLIIESDPDILRIIVVNLLSNAVKYNQPGGEIQIKIEPTDGRILFEVSDTGQGIAKSDREKIWTKFFRAKEALARETDGTGLGLYITKGMVERLGGRIWFESKKGKGSTFFVELPVNNKYHE</sequence>
<dbReference type="InterPro" id="IPR036890">
    <property type="entry name" value="HATPase_C_sf"/>
</dbReference>
<dbReference type="Gene3D" id="1.10.287.130">
    <property type="match status" value="1"/>
</dbReference>
<evidence type="ECO:0000256" key="4">
    <source>
        <dbReference type="ARBA" id="ARBA00022553"/>
    </source>
</evidence>
<dbReference type="PANTHER" id="PTHR43711">
    <property type="entry name" value="TWO-COMPONENT HISTIDINE KINASE"/>
    <property type="match status" value="1"/>
</dbReference>
<dbReference type="CDD" id="cd18773">
    <property type="entry name" value="PDC1_HK_sensor"/>
    <property type="match status" value="1"/>
</dbReference>
<dbReference type="PROSITE" id="PS50109">
    <property type="entry name" value="HIS_KIN"/>
    <property type="match status" value="1"/>
</dbReference>
<dbReference type="PANTHER" id="PTHR43711:SF1">
    <property type="entry name" value="HISTIDINE KINASE 1"/>
    <property type="match status" value="1"/>
</dbReference>
<feature type="domain" description="HAMP" evidence="10">
    <location>
        <begin position="331"/>
        <end position="383"/>
    </location>
</feature>
<dbReference type="Gene3D" id="6.10.340.10">
    <property type="match status" value="1"/>
</dbReference>
<name>A0A1F6VJ37_9BACT</name>
<dbReference type="FunFam" id="3.30.565.10:FF:000006">
    <property type="entry name" value="Sensor histidine kinase WalK"/>
    <property type="match status" value="1"/>
</dbReference>
<organism evidence="11 12">
    <name type="scientific">Candidatus Nomurabacteria bacterium RIFCSPHIGHO2_01_FULL_42_16</name>
    <dbReference type="NCBI Taxonomy" id="1801743"/>
    <lineage>
        <taxon>Bacteria</taxon>
        <taxon>Candidatus Nomuraibacteriota</taxon>
    </lineage>
</organism>
<dbReference type="SMART" id="SM00387">
    <property type="entry name" value="HATPase_c"/>
    <property type="match status" value="1"/>
</dbReference>
<dbReference type="SMART" id="SM00304">
    <property type="entry name" value="HAMP"/>
    <property type="match status" value="1"/>
</dbReference>
<reference evidence="11 12" key="1">
    <citation type="journal article" date="2016" name="Nat. Commun.">
        <title>Thousands of microbial genomes shed light on interconnected biogeochemical processes in an aquifer system.</title>
        <authorList>
            <person name="Anantharaman K."/>
            <person name="Brown C.T."/>
            <person name="Hug L.A."/>
            <person name="Sharon I."/>
            <person name="Castelle C.J."/>
            <person name="Probst A.J."/>
            <person name="Thomas B.C."/>
            <person name="Singh A."/>
            <person name="Wilkins M.J."/>
            <person name="Karaoz U."/>
            <person name="Brodie E.L."/>
            <person name="Williams K.H."/>
            <person name="Hubbard S.S."/>
            <person name="Banfield J.F."/>
        </authorList>
    </citation>
    <scope>NUCLEOTIDE SEQUENCE [LARGE SCALE GENOMIC DNA]</scope>
</reference>
<feature type="domain" description="Histidine kinase" evidence="9">
    <location>
        <begin position="391"/>
        <end position="610"/>
    </location>
</feature>
<dbReference type="Proteomes" id="UP000178059">
    <property type="component" value="Unassembled WGS sequence"/>
</dbReference>
<dbReference type="EC" id="2.7.13.3" evidence="3"/>
<dbReference type="SMART" id="SM00388">
    <property type="entry name" value="HisKA"/>
    <property type="match status" value="1"/>
</dbReference>
<comment type="subcellular location">
    <subcellularLocation>
        <location evidence="2">Membrane</location>
    </subcellularLocation>
</comment>
<dbReference type="InterPro" id="IPR004358">
    <property type="entry name" value="Sig_transdc_His_kin-like_C"/>
</dbReference>
<dbReference type="InterPro" id="IPR050736">
    <property type="entry name" value="Sensor_HK_Regulatory"/>
</dbReference>
<protein>
    <recommendedName>
        <fullName evidence="3">histidine kinase</fullName>
        <ecNumber evidence="3">2.7.13.3</ecNumber>
    </recommendedName>
</protein>
<dbReference type="InterPro" id="IPR005467">
    <property type="entry name" value="His_kinase_dom"/>
</dbReference>
<dbReference type="InterPro" id="IPR003594">
    <property type="entry name" value="HATPase_dom"/>
</dbReference>
<dbReference type="EMBL" id="MFTT01000021">
    <property type="protein sequence ID" value="OGI69667.1"/>
    <property type="molecule type" value="Genomic_DNA"/>
</dbReference>
<evidence type="ECO:0000256" key="6">
    <source>
        <dbReference type="ARBA" id="ARBA00022777"/>
    </source>
</evidence>
<keyword evidence="8" id="KW-0812">Transmembrane</keyword>
<dbReference type="STRING" id="1801743.A2824_03050"/>
<comment type="caution">
    <text evidence="11">The sequence shown here is derived from an EMBL/GenBank/DDBJ whole genome shotgun (WGS) entry which is preliminary data.</text>
</comment>
<evidence type="ECO:0000256" key="5">
    <source>
        <dbReference type="ARBA" id="ARBA00022679"/>
    </source>
</evidence>
<dbReference type="PROSITE" id="PS50885">
    <property type="entry name" value="HAMP"/>
    <property type="match status" value="1"/>
</dbReference>
<dbReference type="CDD" id="cd00082">
    <property type="entry name" value="HisKA"/>
    <property type="match status" value="1"/>
</dbReference>
<dbReference type="SUPFAM" id="SSF55874">
    <property type="entry name" value="ATPase domain of HSP90 chaperone/DNA topoisomerase II/histidine kinase"/>
    <property type="match status" value="1"/>
</dbReference>
<keyword evidence="8" id="KW-1133">Transmembrane helix</keyword>
<dbReference type="SUPFAM" id="SSF47384">
    <property type="entry name" value="Homodimeric domain of signal transducing histidine kinase"/>
    <property type="match status" value="1"/>
</dbReference>
<comment type="catalytic activity">
    <reaction evidence="1">
        <text>ATP + protein L-histidine = ADP + protein N-phospho-L-histidine.</text>
        <dbReference type="EC" id="2.7.13.3"/>
    </reaction>
</comment>
<evidence type="ECO:0000313" key="12">
    <source>
        <dbReference type="Proteomes" id="UP000178059"/>
    </source>
</evidence>
<dbReference type="GO" id="GO:0016020">
    <property type="term" value="C:membrane"/>
    <property type="evidence" value="ECO:0007669"/>
    <property type="project" value="UniProtKB-SubCell"/>
</dbReference>
<dbReference type="AlphaFoldDB" id="A0A1F6VJ37"/>
<evidence type="ECO:0000313" key="11">
    <source>
        <dbReference type="EMBL" id="OGI69667.1"/>
    </source>
</evidence>
<keyword evidence="8" id="KW-0472">Membrane</keyword>